<dbReference type="InterPro" id="IPR050366">
    <property type="entry name" value="BP-dependent_transpt_permease"/>
</dbReference>
<dbReference type="PANTHER" id="PTHR43386:SF1">
    <property type="entry name" value="D,D-DIPEPTIDE TRANSPORT SYSTEM PERMEASE PROTEIN DDPC-RELATED"/>
    <property type="match status" value="1"/>
</dbReference>
<evidence type="ECO:0000256" key="7">
    <source>
        <dbReference type="ARBA" id="ARBA00022989"/>
    </source>
</evidence>
<sequence>MRSSTPGLIMVEKNVVAPSSQKLIALLWFLRHQPGVALSIIYLVLVALAAIFGSYFFSESASIVNFASRNLPPLSLEPSWNFILGSDSLGRPTLDRLLAAAQPTVGITLTAVAIGATVGIGLGLVAGMRSGPLSAVIMRFTDALMSFPTLLLAILLLYVVKSSIGTVIVVLAVSRVALFIRVTRAETMEIRSRVYVTASQAIGAPISWITRVHLLPTLMPTLVTLLAVEIAFTMLAESSLSFIGVGVQSPGVSWGLMVAQGRDYLATQWWLAFWPGLAIVLTAMSLIVLADWMKTALDPRQKWRLQSAESNK</sequence>
<dbReference type="STRING" id="1121477.SAMN02745223_03075"/>
<dbReference type="Pfam" id="PF00528">
    <property type="entry name" value="BPD_transp_1"/>
    <property type="match status" value="1"/>
</dbReference>
<organism evidence="11 12">
    <name type="scientific">Devosia limi DSM 17137</name>
    <dbReference type="NCBI Taxonomy" id="1121477"/>
    <lineage>
        <taxon>Bacteria</taxon>
        <taxon>Pseudomonadati</taxon>
        <taxon>Pseudomonadota</taxon>
        <taxon>Alphaproteobacteria</taxon>
        <taxon>Hyphomicrobiales</taxon>
        <taxon>Devosiaceae</taxon>
        <taxon>Devosia</taxon>
    </lineage>
</organism>
<keyword evidence="4 9" id="KW-0812">Transmembrane</keyword>
<dbReference type="SUPFAM" id="SSF161098">
    <property type="entry name" value="MetI-like"/>
    <property type="match status" value="1"/>
</dbReference>
<keyword evidence="12" id="KW-1185">Reference proteome</keyword>
<feature type="transmembrane region" description="Helical" evidence="9">
    <location>
        <begin position="105"/>
        <end position="128"/>
    </location>
</feature>
<accession>A0A0F5LQ39</accession>
<dbReference type="PANTHER" id="PTHR43386">
    <property type="entry name" value="OLIGOPEPTIDE TRANSPORT SYSTEM PERMEASE PROTEIN APPC"/>
    <property type="match status" value="1"/>
</dbReference>
<dbReference type="PATRIC" id="fig|1121477.3.peg.3292"/>
<dbReference type="EMBL" id="LAJF01000076">
    <property type="protein sequence ID" value="KKB84431.1"/>
    <property type="molecule type" value="Genomic_DNA"/>
</dbReference>
<evidence type="ECO:0000313" key="11">
    <source>
        <dbReference type="EMBL" id="KKB84431.1"/>
    </source>
</evidence>
<evidence type="ECO:0000256" key="1">
    <source>
        <dbReference type="ARBA" id="ARBA00004651"/>
    </source>
</evidence>
<feature type="transmembrane region" description="Helical" evidence="9">
    <location>
        <begin position="217"/>
        <end position="235"/>
    </location>
</feature>
<proteinExistence type="inferred from homology"/>
<evidence type="ECO:0000313" key="12">
    <source>
        <dbReference type="Proteomes" id="UP000033608"/>
    </source>
</evidence>
<evidence type="ECO:0000256" key="4">
    <source>
        <dbReference type="ARBA" id="ARBA00022692"/>
    </source>
</evidence>
<keyword evidence="6" id="KW-0653">Protein transport</keyword>
<comment type="subcellular location">
    <subcellularLocation>
        <location evidence="1 9">Cell membrane</location>
        <topology evidence="1 9">Multi-pass membrane protein</topology>
    </subcellularLocation>
</comment>
<evidence type="ECO:0000256" key="8">
    <source>
        <dbReference type="ARBA" id="ARBA00023136"/>
    </source>
</evidence>
<dbReference type="GO" id="GO:0005886">
    <property type="term" value="C:plasma membrane"/>
    <property type="evidence" value="ECO:0007669"/>
    <property type="project" value="UniProtKB-SubCell"/>
</dbReference>
<name>A0A0F5LQ39_9HYPH</name>
<dbReference type="GO" id="GO:0015031">
    <property type="term" value="P:protein transport"/>
    <property type="evidence" value="ECO:0007669"/>
    <property type="project" value="UniProtKB-KW"/>
</dbReference>
<keyword evidence="8 9" id="KW-0472">Membrane</keyword>
<feature type="transmembrane region" description="Helical" evidence="9">
    <location>
        <begin position="36"/>
        <end position="57"/>
    </location>
</feature>
<keyword evidence="2 9" id="KW-0813">Transport</keyword>
<keyword evidence="7 9" id="KW-1133">Transmembrane helix</keyword>
<reference evidence="11 12" key="1">
    <citation type="submission" date="2015-03" db="EMBL/GenBank/DDBJ databases">
        <authorList>
            <person name="Hassan Y.I."/>
            <person name="Lepp D."/>
            <person name="Zhou T."/>
        </authorList>
    </citation>
    <scope>NUCLEOTIDE SEQUENCE [LARGE SCALE GENOMIC DNA]</scope>
    <source>
        <strain evidence="11 12">DSM 17137</strain>
    </source>
</reference>
<keyword evidence="3" id="KW-1003">Cell membrane</keyword>
<evidence type="ECO:0000256" key="6">
    <source>
        <dbReference type="ARBA" id="ARBA00022927"/>
    </source>
</evidence>
<dbReference type="GO" id="GO:0015833">
    <property type="term" value="P:peptide transport"/>
    <property type="evidence" value="ECO:0007669"/>
    <property type="project" value="UniProtKB-KW"/>
</dbReference>
<dbReference type="InterPro" id="IPR000515">
    <property type="entry name" value="MetI-like"/>
</dbReference>
<evidence type="ECO:0000256" key="2">
    <source>
        <dbReference type="ARBA" id="ARBA00022448"/>
    </source>
</evidence>
<dbReference type="Gene3D" id="1.10.3720.10">
    <property type="entry name" value="MetI-like"/>
    <property type="match status" value="1"/>
</dbReference>
<dbReference type="AlphaFoldDB" id="A0A0F5LQ39"/>
<feature type="domain" description="ABC transmembrane type-1" evidence="10">
    <location>
        <begin position="101"/>
        <end position="290"/>
    </location>
</feature>
<evidence type="ECO:0000256" key="5">
    <source>
        <dbReference type="ARBA" id="ARBA00022856"/>
    </source>
</evidence>
<feature type="transmembrane region" description="Helical" evidence="9">
    <location>
        <begin position="271"/>
        <end position="292"/>
    </location>
</feature>
<gene>
    <name evidence="11" type="ORF">VW29_10800</name>
</gene>
<evidence type="ECO:0000259" key="10">
    <source>
        <dbReference type="PROSITE" id="PS50928"/>
    </source>
</evidence>
<comment type="similarity">
    <text evidence="9">Belongs to the binding-protein-dependent transport system permease family.</text>
</comment>
<dbReference type="CDD" id="cd06261">
    <property type="entry name" value="TM_PBP2"/>
    <property type="match status" value="1"/>
</dbReference>
<dbReference type="InterPro" id="IPR035906">
    <property type="entry name" value="MetI-like_sf"/>
</dbReference>
<evidence type="ECO:0000256" key="3">
    <source>
        <dbReference type="ARBA" id="ARBA00022475"/>
    </source>
</evidence>
<dbReference type="PROSITE" id="PS50928">
    <property type="entry name" value="ABC_TM1"/>
    <property type="match status" value="1"/>
</dbReference>
<keyword evidence="5" id="KW-0571">Peptide transport</keyword>
<dbReference type="GO" id="GO:0055085">
    <property type="term" value="P:transmembrane transport"/>
    <property type="evidence" value="ECO:0007669"/>
    <property type="project" value="InterPro"/>
</dbReference>
<dbReference type="Proteomes" id="UP000033608">
    <property type="component" value="Unassembled WGS sequence"/>
</dbReference>
<evidence type="ECO:0000256" key="9">
    <source>
        <dbReference type="RuleBase" id="RU363032"/>
    </source>
</evidence>
<protein>
    <recommendedName>
        <fullName evidence="10">ABC transmembrane type-1 domain-containing protein</fullName>
    </recommendedName>
</protein>
<comment type="caution">
    <text evidence="11">The sequence shown here is derived from an EMBL/GenBank/DDBJ whole genome shotgun (WGS) entry which is preliminary data.</text>
</comment>